<accession>B0Y7Z4</accession>
<dbReference type="PROSITE" id="PS50076">
    <property type="entry name" value="DNAJ_2"/>
    <property type="match status" value="1"/>
</dbReference>
<evidence type="ECO:0000313" key="4">
    <source>
        <dbReference type="Proteomes" id="UP000001699"/>
    </source>
</evidence>
<keyword evidence="4" id="KW-1185">Reference proteome</keyword>
<dbReference type="Proteomes" id="UP000001699">
    <property type="component" value="Unassembled WGS sequence"/>
</dbReference>
<evidence type="ECO:0000313" key="3">
    <source>
        <dbReference type="EMBL" id="EDP49525.1"/>
    </source>
</evidence>
<evidence type="ECO:0000259" key="2">
    <source>
        <dbReference type="PROSITE" id="PS50076"/>
    </source>
</evidence>
<dbReference type="EMBL" id="DS499599">
    <property type="protein sequence ID" value="EDP49525.1"/>
    <property type="molecule type" value="Genomic_DNA"/>
</dbReference>
<dbReference type="CDD" id="cd06257">
    <property type="entry name" value="DnaJ"/>
    <property type="match status" value="1"/>
</dbReference>
<reference evidence="3 4" key="1">
    <citation type="journal article" date="2008" name="PLoS Genet.">
        <title>Genomic islands in the pathogenic filamentous fungus Aspergillus fumigatus.</title>
        <authorList>
            <person name="Fedorova N.D."/>
            <person name="Khaldi N."/>
            <person name="Joardar V.S."/>
            <person name="Maiti R."/>
            <person name="Amedeo P."/>
            <person name="Anderson M.J."/>
            <person name="Crabtree J."/>
            <person name="Silva J.C."/>
            <person name="Badger J.H."/>
            <person name="Albarraq A."/>
            <person name="Angiuoli S."/>
            <person name="Bussey H."/>
            <person name="Bowyer P."/>
            <person name="Cotty P.J."/>
            <person name="Dyer P.S."/>
            <person name="Egan A."/>
            <person name="Galens K."/>
            <person name="Fraser-Liggett C.M."/>
            <person name="Haas B.J."/>
            <person name="Inman J.M."/>
            <person name="Kent R."/>
            <person name="Lemieux S."/>
            <person name="Malavazi I."/>
            <person name="Orvis J."/>
            <person name="Roemer T."/>
            <person name="Ronning C.M."/>
            <person name="Sundaram J.P."/>
            <person name="Sutton G."/>
            <person name="Turner G."/>
            <person name="Venter J.C."/>
            <person name="White O.R."/>
            <person name="Whitty B.R."/>
            <person name="Youngman P."/>
            <person name="Wolfe K.H."/>
            <person name="Goldman G.H."/>
            <person name="Wortman J.R."/>
            <person name="Jiang B."/>
            <person name="Denning D.W."/>
            <person name="Nierman W.C."/>
        </authorList>
    </citation>
    <scope>NUCLEOTIDE SEQUENCE [LARGE SCALE GENOMIC DNA]</scope>
    <source>
        <strain evidence="4">CBS 144.89 / FGSC A1163 / CEA10</strain>
    </source>
</reference>
<dbReference type="OrthoDB" id="436519at2759"/>
<dbReference type="VEuPathDB" id="FungiDB:AFUB_075550"/>
<dbReference type="PANTHER" id="PTHR43948">
    <property type="entry name" value="DNAJ HOMOLOG SUBFAMILY B"/>
    <property type="match status" value="1"/>
</dbReference>
<sequence length="241" mass="28797">MLPSTVLHDYYAILGIPQSADPASIKSAYKRLALVKHPDRRRNEPKATAEFQLLNAAYEQLRDVDRRREYDRIYESTIRHQKIKNQKIAELDGELQKLKDERRGLEISLYNANKDLIRLHVERDSLKGEKERIMKERATEETWWLYLCSFMPGRAAAFTRQKQRRENMLLSIIGKRRAKDLNIDLKTKDVQHFKEQIQTLSSKERSIEVERRRIEEEWRELCYQQDNLRSGHFRGSNIWDL</sequence>
<dbReference type="AlphaFoldDB" id="B0Y7Z4"/>
<evidence type="ECO:0000256" key="1">
    <source>
        <dbReference type="SAM" id="Coils"/>
    </source>
</evidence>
<proteinExistence type="predicted"/>
<name>B0Y7Z4_ASPFC</name>
<keyword evidence="1" id="KW-0175">Coiled coil</keyword>
<feature type="coiled-coil region" evidence="1">
    <location>
        <begin position="81"/>
        <end position="115"/>
    </location>
</feature>
<dbReference type="GO" id="GO:0051082">
    <property type="term" value="F:unfolded protein binding"/>
    <property type="evidence" value="ECO:0007669"/>
    <property type="project" value="TreeGrafter"/>
</dbReference>
<dbReference type="GO" id="GO:0005634">
    <property type="term" value="C:nucleus"/>
    <property type="evidence" value="ECO:0007669"/>
    <property type="project" value="TreeGrafter"/>
</dbReference>
<dbReference type="PANTHER" id="PTHR43948:SF10">
    <property type="entry name" value="MRJ, ISOFORM E"/>
    <property type="match status" value="1"/>
</dbReference>
<dbReference type="PRINTS" id="PR00625">
    <property type="entry name" value="JDOMAIN"/>
</dbReference>
<dbReference type="SUPFAM" id="SSF46565">
    <property type="entry name" value="Chaperone J-domain"/>
    <property type="match status" value="1"/>
</dbReference>
<dbReference type="GO" id="GO:0044183">
    <property type="term" value="F:protein folding chaperone"/>
    <property type="evidence" value="ECO:0007669"/>
    <property type="project" value="TreeGrafter"/>
</dbReference>
<protein>
    <submittedName>
        <fullName evidence="3">DnaJ domain protein</fullName>
    </submittedName>
</protein>
<organism evidence="3 4">
    <name type="scientific">Aspergillus fumigatus (strain CBS 144.89 / FGSC A1163 / CEA10)</name>
    <name type="common">Neosartorya fumigata</name>
    <dbReference type="NCBI Taxonomy" id="451804"/>
    <lineage>
        <taxon>Eukaryota</taxon>
        <taxon>Fungi</taxon>
        <taxon>Dikarya</taxon>
        <taxon>Ascomycota</taxon>
        <taxon>Pezizomycotina</taxon>
        <taxon>Eurotiomycetes</taxon>
        <taxon>Eurotiomycetidae</taxon>
        <taxon>Eurotiales</taxon>
        <taxon>Aspergillaceae</taxon>
        <taxon>Aspergillus</taxon>
        <taxon>Aspergillus subgen. Fumigati</taxon>
    </lineage>
</organism>
<feature type="domain" description="J" evidence="2">
    <location>
        <begin position="9"/>
        <end position="74"/>
    </location>
</feature>
<dbReference type="Gene3D" id="1.10.287.110">
    <property type="entry name" value="DnaJ domain"/>
    <property type="match status" value="1"/>
</dbReference>
<dbReference type="InterPro" id="IPR001623">
    <property type="entry name" value="DnaJ_domain"/>
</dbReference>
<dbReference type="InterPro" id="IPR018253">
    <property type="entry name" value="DnaJ_domain_CS"/>
</dbReference>
<dbReference type="PROSITE" id="PS00636">
    <property type="entry name" value="DNAJ_1"/>
    <property type="match status" value="1"/>
</dbReference>
<dbReference type="PhylomeDB" id="B0Y7Z4"/>
<dbReference type="GO" id="GO:0005737">
    <property type="term" value="C:cytoplasm"/>
    <property type="evidence" value="ECO:0007669"/>
    <property type="project" value="TreeGrafter"/>
</dbReference>
<dbReference type="SMART" id="SM00271">
    <property type="entry name" value="DnaJ"/>
    <property type="match status" value="1"/>
</dbReference>
<dbReference type="HOGENOM" id="CLU_1151574_0_0_1"/>
<dbReference type="GO" id="GO:0051087">
    <property type="term" value="F:protein-folding chaperone binding"/>
    <property type="evidence" value="ECO:0007669"/>
    <property type="project" value="TreeGrafter"/>
</dbReference>
<dbReference type="InterPro" id="IPR036869">
    <property type="entry name" value="J_dom_sf"/>
</dbReference>
<gene>
    <name evidence="3" type="ORF">AFUB_075550</name>
</gene>
<dbReference type="Pfam" id="PF00226">
    <property type="entry name" value="DnaJ"/>
    <property type="match status" value="1"/>
</dbReference>